<comment type="cofactor">
    <cofactor evidence="1">
        <name>Mg(2+)</name>
        <dbReference type="ChEBI" id="CHEBI:18420"/>
    </cofactor>
</comment>
<comment type="subcellular location">
    <subcellularLocation>
        <location evidence="2">Membrane</location>
    </subcellularLocation>
</comment>
<reference evidence="9 10" key="1">
    <citation type="submission" date="2019-03" db="EMBL/GenBank/DDBJ databases">
        <title>Nitrincola sp. nov. isolated from an Indian soda lake.</title>
        <authorList>
            <person name="Joshi A."/>
            <person name="Thite S.V."/>
            <person name="Joseph N."/>
            <person name="Dhotre D."/>
            <person name="Moorthy M."/>
            <person name="Shouche Y.S."/>
        </authorList>
    </citation>
    <scope>NUCLEOTIDE SEQUENCE [LARGE SCALE GENOMIC DNA]</scope>
    <source>
        <strain evidence="9 10">MEB193</strain>
    </source>
</reference>
<protein>
    <submittedName>
        <fullName evidence="9">Sensor domain-containing diguanylate cyclase</fullName>
    </submittedName>
</protein>
<feature type="domain" description="GGDEF" evidence="8">
    <location>
        <begin position="337"/>
        <end position="469"/>
    </location>
</feature>
<dbReference type="FunFam" id="3.30.70.270:FF:000001">
    <property type="entry name" value="Diguanylate cyclase domain protein"/>
    <property type="match status" value="1"/>
</dbReference>
<dbReference type="OrthoDB" id="9812260at2"/>
<dbReference type="PROSITE" id="PS50839">
    <property type="entry name" value="CHASE"/>
    <property type="match status" value="1"/>
</dbReference>
<dbReference type="InterPro" id="IPR006189">
    <property type="entry name" value="CHASE_dom"/>
</dbReference>
<dbReference type="Proteomes" id="UP000325302">
    <property type="component" value="Unassembled WGS sequence"/>
</dbReference>
<dbReference type="SUPFAM" id="SSF55073">
    <property type="entry name" value="Nucleotide cyclase"/>
    <property type="match status" value="1"/>
</dbReference>
<dbReference type="PANTHER" id="PTHR46663:SF2">
    <property type="entry name" value="GGDEF DOMAIN-CONTAINING PROTEIN"/>
    <property type="match status" value="1"/>
</dbReference>
<evidence type="ECO:0000256" key="6">
    <source>
        <dbReference type="SAM" id="Phobius"/>
    </source>
</evidence>
<dbReference type="GO" id="GO:0016020">
    <property type="term" value="C:membrane"/>
    <property type="evidence" value="ECO:0007669"/>
    <property type="project" value="UniProtKB-SubCell"/>
</dbReference>
<dbReference type="RefSeq" id="WP_149391399.1">
    <property type="nucleotide sequence ID" value="NZ_SMRS01000007.1"/>
</dbReference>
<dbReference type="InterPro" id="IPR052163">
    <property type="entry name" value="DGC-Regulatory_Protein"/>
</dbReference>
<keyword evidence="3 6" id="KW-0812">Transmembrane</keyword>
<dbReference type="GO" id="GO:0003824">
    <property type="term" value="F:catalytic activity"/>
    <property type="evidence" value="ECO:0007669"/>
    <property type="project" value="UniProtKB-ARBA"/>
</dbReference>
<gene>
    <name evidence="9" type="ORF">E1H14_10355</name>
</gene>
<feature type="transmembrane region" description="Helical" evidence="6">
    <location>
        <begin position="15"/>
        <end position="36"/>
    </location>
</feature>
<dbReference type="SMART" id="SM00267">
    <property type="entry name" value="GGDEF"/>
    <property type="match status" value="1"/>
</dbReference>
<evidence type="ECO:0000259" key="8">
    <source>
        <dbReference type="PROSITE" id="PS50887"/>
    </source>
</evidence>
<accession>A0A5A9W096</accession>
<evidence type="ECO:0000259" key="7">
    <source>
        <dbReference type="PROSITE" id="PS50839"/>
    </source>
</evidence>
<dbReference type="PANTHER" id="PTHR46663">
    <property type="entry name" value="DIGUANYLATE CYCLASE DGCT-RELATED"/>
    <property type="match status" value="1"/>
</dbReference>
<dbReference type="GO" id="GO:0007165">
    <property type="term" value="P:signal transduction"/>
    <property type="evidence" value="ECO:0007669"/>
    <property type="project" value="UniProtKB-ARBA"/>
</dbReference>
<organism evidence="9 10">
    <name type="scientific">Nitrincola tapanii</name>
    <dbReference type="NCBI Taxonomy" id="1708751"/>
    <lineage>
        <taxon>Bacteria</taxon>
        <taxon>Pseudomonadati</taxon>
        <taxon>Pseudomonadota</taxon>
        <taxon>Gammaproteobacteria</taxon>
        <taxon>Oceanospirillales</taxon>
        <taxon>Oceanospirillaceae</taxon>
        <taxon>Nitrincola</taxon>
    </lineage>
</organism>
<dbReference type="InterPro" id="IPR043128">
    <property type="entry name" value="Rev_trsase/Diguanyl_cyclase"/>
</dbReference>
<dbReference type="InterPro" id="IPR029787">
    <property type="entry name" value="Nucleotide_cyclase"/>
</dbReference>
<dbReference type="Gene3D" id="3.30.70.270">
    <property type="match status" value="1"/>
</dbReference>
<dbReference type="NCBIfam" id="TIGR00254">
    <property type="entry name" value="GGDEF"/>
    <property type="match status" value="1"/>
</dbReference>
<evidence type="ECO:0000313" key="10">
    <source>
        <dbReference type="Proteomes" id="UP000325302"/>
    </source>
</evidence>
<dbReference type="Pfam" id="PF03924">
    <property type="entry name" value="CHASE"/>
    <property type="match status" value="1"/>
</dbReference>
<dbReference type="CDD" id="cd01949">
    <property type="entry name" value="GGDEF"/>
    <property type="match status" value="1"/>
</dbReference>
<keyword evidence="10" id="KW-1185">Reference proteome</keyword>
<evidence type="ECO:0000256" key="3">
    <source>
        <dbReference type="ARBA" id="ARBA00022692"/>
    </source>
</evidence>
<dbReference type="PROSITE" id="PS50887">
    <property type="entry name" value="GGDEF"/>
    <property type="match status" value="1"/>
</dbReference>
<proteinExistence type="predicted"/>
<dbReference type="InterPro" id="IPR042240">
    <property type="entry name" value="CHASE_sf"/>
</dbReference>
<dbReference type="EMBL" id="SMRS01000007">
    <property type="protein sequence ID" value="KAA0874167.1"/>
    <property type="molecule type" value="Genomic_DNA"/>
</dbReference>
<dbReference type="SMART" id="SM01079">
    <property type="entry name" value="CHASE"/>
    <property type="match status" value="1"/>
</dbReference>
<evidence type="ECO:0000256" key="2">
    <source>
        <dbReference type="ARBA" id="ARBA00004370"/>
    </source>
</evidence>
<sequence>MATLLKLARFRHLKFLLPPLLAVVVAAVFFLVANLYQNKVEEQARSIDIERLAEVRAKIEGSFNGAVNLTAGLIAQVKVTGRIEQEIFDALARYLLLENSLIRNITLAPDNVVGFVYPLTGNEAVLGMDLLHHPQQGEATREVMATQRPVLAGPYNLVQGGVGVIHRVPIYIEDKATGQQHYWGLMSTPIDFTRLLEEAGLFSPEFDLEIALRRTAGSLDDAERVFYGEPTLFEHPERLSTQIAVLDNTWEMVAVPQQIISQDLRRVILLLQTTGLCFALLTFFLTWKLIRLGESLHASQERYKMLARHDSLTGLPNRTLFYDRFAHALARAERRNESMALLYMDLDGFKPINDQYGHPVGDQVLQEVARRFSTAIRGADSVIRIGGDEFVVLIEEPPNEESIQRVAEKLIQAMQAPFQTDGTYSDLGVSIGIAIYPENGLTLDELMNASDSAMYAAKAQGSNQIHWAS</sequence>
<keyword evidence="5 6" id="KW-0472">Membrane</keyword>
<dbReference type="AlphaFoldDB" id="A0A5A9W096"/>
<evidence type="ECO:0000256" key="5">
    <source>
        <dbReference type="ARBA" id="ARBA00023136"/>
    </source>
</evidence>
<evidence type="ECO:0000313" key="9">
    <source>
        <dbReference type="EMBL" id="KAA0874167.1"/>
    </source>
</evidence>
<name>A0A5A9W096_9GAMM</name>
<evidence type="ECO:0000256" key="4">
    <source>
        <dbReference type="ARBA" id="ARBA00022989"/>
    </source>
</evidence>
<keyword evidence="4 6" id="KW-1133">Transmembrane helix</keyword>
<comment type="caution">
    <text evidence="9">The sequence shown here is derived from an EMBL/GenBank/DDBJ whole genome shotgun (WGS) entry which is preliminary data.</text>
</comment>
<dbReference type="Pfam" id="PF00990">
    <property type="entry name" value="GGDEF"/>
    <property type="match status" value="1"/>
</dbReference>
<dbReference type="Gene3D" id="3.30.450.350">
    <property type="entry name" value="CHASE domain"/>
    <property type="match status" value="1"/>
</dbReference>
<evidence type="ECO:0000256" key="1">
    <source>
        <dbReference type="ARBA" id="ARBA00001946"/>
    </source>
</evidence>
<dbReference type="InterPro" id="IPR000160">
    <property type="entry name" value="GGDEF_dom"/>
</dbReference>
<feature type="domain" description="CHASE" evidence="7">
    <location>
        <begin position="78"/>
        <end position="253"/>
    </location>
</feature>
<feature type="transmembrane region" description="Helical" evidence="6">
    <location>
        <begin position="267"/>
        <end position="287"/>
    </location>
</feature>